<dbReference type="RefSeq" id="WP_274585201.1">
    <property type="nucleotide sequence ID" value="NZ_CP145811.1"/>
</dbReference>
<feature type="compositionally biased region" description="Basic and acidic residues" evidence="11">
    <location>
        <begin position="98"/>
        <end position="131"/>
    </location>
</feature>
<dbReference type="Pfam" id="PF03544">
    <property type="entry name" value="TonB_C"/>
    <property type="match status" value="1"/>
</dbReference>
<reference evidence="14" key="2">
    <citation type="submission" date="2024-02" db="EMBL/GenBank/DDBJ databases">
        <title>Neisseria leonii sp. nov.</title>
        <authorList>
            <person name="Boutroux M."/>
            <person name="Favre-Rochex S."/>
            <person name="Gorgette O."/>
            <person name="Touak G."/>
            <person name="Muhle E."/>
            <person name="Chesneau O."/>
            <person name="Clermont D."/>
            <person name="Rahi P."/>
        </authorList>
    </citation>
    <scope>NUCLEOTIDE SEQUENCE</scope>
    <source>
        <strain evidence="14">51.81</strain>
    </source>
</reference>
<comment type="similarity">
    <text evidence="2 10">Belongs to the TonB family.</text>
</comment>
<feature type="domain" description="TonB C-terminal" evidence="12">
    <location>
        <begin position="178"/>
        <end position="262"/>
    </location>
</feature>
<dbReference type="Gene3D" id="3.30.1150.10">
    <property type="match status" value="1"/>
</dbReference>
<evidence type="ECO:0000256" key="7">
    <source>
        <dbReference type="ARBA" id="ARBA00022927"/>
    </source>
</evidence>
<evidence type="ECO:0000256" key="4">
    <source>
        <dbReference type="ARBA" id="ARBA00022475"/>
    </source>
</evidence>
<evidence type="ECO:0000313" key="15">
    <source>
        <dbReference type="Proteomes" id="UP001149607"/>
    </source>
</evidence>
<keyword evidence="4 10" id="KW-1003">Cell membrane</keyword>
<gene>
    <name evidence="13" type="ORF">ORY91_001502</name>
    <name evidence="14" type="ORF">V9W64_05170</name>
</gene>
<keyword evidence="9" id="KW-0472">Membrane</keyword>
<feature type="compositionally biased region" description="Basic and acidic residues" evidence="11">
    <location>
        <begin position="70"/>
        <end position="89"/>
    </location>
</feature>
<keyword evidence="3 10" id="KW-0813">Transport</keyword>
<evidence type="ECO:0000256" key="9">
    <source>
        <dbReference type="ARBA" id="ARBA00023136"/>
    </source>
</evidence>
<reference evidence="13" key="1">
    <citation type="submission" date="2022-10" db="EMBL/GenBank/DDBJ databases">
        <authorList>
            <person name="Boutroux M."/>
        </authorList>
    </citation>
    <scope>NUCLEOTIDE SEQUENCE</scope>
    <source>
        <strain evidence="13">51.81</strain>
    </source>
</reference>
<organism evidence="13">
    <name type="scientific">Neisseria leonii</name>
    <dbReference type="NCBI Taxonomy" id="2995413"/>
    <lineage>
        <taxon>Bacteria</taxon>
        <taxon>Pseudomonadati</taxon>
        <taxon>Pseudomonadota</taxon>
        <taxon>Betaproteobacteria</taxon>
        <taxon>Neisseriales</taxon>
        <taxon>Neisseriaceae</taxon>
        <taxon>Neisseria</taxon>
    </lineage>
</organism>
<keyword evidence="15" id="KW-1185">Reference proteome</keyword>
<keyword evidence="10" id="KW-0735">Signal-anchor</keyword>
<keyword evidence="7 10" id="KW-0653">Protein transport</keyword>
<feature type="compositionally biased region" description="Gly residues" evidence="11">
    <location>
        <begin position="165"/>
        <end position="176"/>
    </location>
</feature>
<evidence type="ECO:0000256" key="11">
    <source>
        <dbReference type="SAM" id="MobiDB-lite"/>
    </source>
</evidence>
<comment type="subcellular location">
    <subcellularLocation>
        <location evidence="1 10">Cell inner membrane</location>
        <topology evidence="1 10">Single-pass membrane protein</topology>
        <orientation evidence="1 10">Periplasmic side</orientation>
    </subcellularLocation>
</comment>
<dbReference type="EMBL" id="JAPQFL010000004">
    <property type="protein sequence ID" value="MDD9328084.1"/>
    <property type="molecule type" value="Genomic_DNA"/>
</dbReference>
<dbReference type="EMBL" id="CP146598">
    <property type="protein sequence ID" value="WWY04101.1"/>
    <property type="molecule type" value="Genomic_DNA"/>
</dbReference>
<dbReference type="PANTHER" id="PTHR33446">
    <property type="entry name" value="PROTEIN TONB-RELATED"/>
    <property type="match status" value="1"/>
</dbReference>
<sequence length="262" mass="27486">MKNEPMLTPQTLAVVLLMHALLFAWSWQSRPPRLSESGDIQFVDLAAFGIPEGGSAAPPLPEPAPPKPAPEPEPKREQPKPEPKREKPPVKAVVTDSPKADMRREEAKPKPEPRPEPKPRPEPQAKPETKPAEATPRGEAVHRAAGSSGNGETAAVGSSKSRGTPEGGGSGSGAGSSAGNPIKATGSIPRPAYPALSLENGEEGTVMLKVLVAPGGRVERVSVAKSSGFARLDRAAANSAKNGRFNASAWMEFSVPVAFRIE</sequence>
<dbReference type="AlphaFoldDB" id="A0A9X4E3L2"/>
<keyword evidence="8" id="KW-1133">Transmembrane helix</keyword>
<dbReference type="GO" id="GO:0015031">
    <property type="term" value="P:protein transport"/>
    <property type="evidence" value="ECO:0007669"/>
    <property type="project" value="UniProtKB-UniRule"/>
</dbReference>
<feature type="region of interest" description="Disordered" evidence="11">
    <location>
        <begin position="50"/>
        <end position="196"/>
    </location>
</feature>
<dbReference type="PROSITE" id="PS52015">
    <property type="entry name" value="TONB_CTD"/>
    <property type="match status" value="1"/>
</dbReference>
<evidence type="ECO:0000256" key="6">
    <source>
        <dbReference type="ARBA" id="ARBA00022692"/>
    </source>
</evidence>
<evidence type="ECO:0000256" key="3">
    <source>
        <dbReference type="ARBA" id="ARBA00022448"/>
    </source>
</evidence>
<dbReference type="InterPro" id="IPR006260">
    <property type="entry name" value="TonB/TolA_C"/>
</dbReference>
<protein>
    <recommendedName>
        <fullName evidence="10">Protein TonB</fullName>
    </recommendedName>
</protein>
<dbReference type="SUPFAM" id="SSF74653">
    <property type="entry name" value="TolA/TonB C-terminal domain"/>
    <property type="match status" value="1"/>
</dbReference>
<evidence type="ECO:0000256" key="10">
    <source>
        <dbReference type="RuleBase" id="RU362123"/>
    </source>
</evidence>
<evidence type="ECO:0000256" key="2">
    <source>
        <dbReference type="ARBA" id="ARBA00006555"/>
    </source>
</evidence>
<keyword evidence="5 10" id="KW-0997">Cell inner membrane</keyword>
<evidence type="ECO:0000256" key="5">
    <source>
        <dbReference type="ARBA" id="ARBA00022519"/>
    </source>
</evidence>
<accession>A0A9X4E3L2</accession>
<dbReference type="Proteomes" id="UP001149607">
    <property type="component" value="Chromosome"/>
</dbReference>
<dbReference type="PRINTS" id="PR01374">
    <property type="entry name" value="TONBPROTEIN"/>
</dbReference>
<proteinExistence type="inferred from homology"/>
<evidence type="ECO:0000259" key="12">
    <source>
        <dbReference type="PROSITE" id="PS52015"/>
    </source>
</evidence>
<dbReference type="GO" id="GO:0015891">
    <property type="term" value="P:siderophore transport"/>
    <property type="evidence" value="ECO:0007669"/>
    <property type="project" value="InterPro"/>
</dbReference>
<dbReference type="InterPro" id="IPR037682">
    <property type="entry name" value="TonB_C"/>
</dbReference>
<name>A0A9X4E3L2_9NEIS</name>
<dbReference type="GO" id="GO:0030288">
    <property type="term" value="C:outer membrane-bounded periplasmic space"/>
    <property type="evidence" value="ECO:0007669"/>
    <property type="project" value="InterPro"/>
</dbReference>
<dbReference type="NCBIfam" id="TIGR01352">
    <property type="entry name" value="tonB_Cterm"/>
    <property type="match status" value="1"/>
</dbReference>
<evidence type="ECO:0000313" key="13">
    <source>
        <dbReference type="EMBL" id="MDD9328084.1"/>
    </source>
</evidence>
<dbReference type="GO" id="GO:0055085">
    <property type="term" value="P:transmembrane transport"/>
    <property type="evidence" value="ECO:0007669"/>
    <property type="project" value="InterPro"/>
</dbReference>
<dbReference type="InterPro" id="IPR003538">
    <property type="entry name" value="TonB"/>
</dbReference>
<dbReference type="PANTHER" id="PTHR33446:SF2">
    <property type="entry name" value="PROTEIN TONB"/>
    <property type="match status" value="1"/>
</dbReference>
<dbReference type="GO" id="GO:0098797">
    <property type="term" value="C:plasma membrane protein complex"/>
    <property type="evidence" value="ECO:0007669"/>
    <property type="project" value="TreeGrafter"/>
</dbReference>
<evidence type="ECO:0000313" key="14">
    <source>
        <dbReference type="EMBL" id="WWY04101.1"/>
    </source>
</evidence>
<comment type="function">
    <text evidence="10">Interacts with outer membrane receptor proteins that carry out high-affinity binding and energy dependent uptake into the periplasmic space of specific substrates. It could act to transduce energy from the cytoplasmic membrane to specific energy-requiring processes in the outer membrane, resulting in the release into the periplasm of ligands bound by these outer membrane proteins.</text>
</comment>
<dbReference type="GO" id="GO:0031992">
    <property type="term" value="F:energy transducer activity"/>
    <property type="evidence" value="ECO:0007669"/>
    <property type="project" value="InterPro"/>
</dbReference>
<dbReference type="InterPro" id="IPR051045">
    <property type="entry name" value="TonB-dependent_transducer"/>
</dbReference>
<feature type="compositionally biased region" description="Pro residues" evidence="11">
    <location>
        <begin position="58"/>
        <end position="69"/>
    </location>
</feature>
<evidence type="ECO:0000256" key="8">
    <source>
        <dbReference type="ARBA" id="ARBA00022989"/>
    </source>
</evidence>
<keyword evidence="6" id="KW-0812">Transmembrane</keyword>
<evidence type="ECO:0000256" key="1">
    <source>
        <dbReference type="ARBA" id="ARBA00004383"/>
    </source>
</evidence>